<organism evidence="1 2">
    <name type="scientific">Rhodococcoides kroppenstedtii</name>
    <dbReference type="NCBI Taxonomy" id="293050"/>
    <lineage>
        <taxon>Bacteria</taxon>
        <taxon>Bacillati</taxon>
        <taxon>Actinomycetota</taxon>
        <taxon>Actinomycetes</taxon>
        <taxon>Mycobacteriales</taxon>
        <taxon>Nocardiaceae</taxon>
        <taxon>Rhodococcoides</taxon>
    </lineage>
</organism>
<name>A0A1I0TI82_9NOCA</name>
<dbReference type="AlphaFoldDB" id="A0A1I0TI82"/>
<dbReference type="Proteomes" id="UP000182054">
    <property type="component" value="Unassembled WGS sequence"/>
</dbReference>
<accession>A0A1I0TI82</accession>
<proteinExistence type="predicted"/>
<reference evidence="1 2" key="1">
    <citation type="submission" date="2016-10" db="EMBL/GenBank/DDBJ databases">
        <authorList>
            <person name="de Groot N.N."/>
        </authorList>
    </citation>
    <scope>NUCLEOTIDE SEQUENCE [LARGE SCALE GENOMIC DNA]</scope>
    <source>
        <strain evidence="1 2">DSM 44908</strain>
    </source>
</reference>
<gene>
    <name evidence="1" type="ORF">SAMN05444374_106107</name>
</gene>
<protein>
    <submittedName>
        <fullName evidence="1">Uncharacterized protein</fullName>
    </submittedName>
</protein>
<evidence type="ECO:0000313" key="2">
    <source>
        <dbReference type="Proteomes" id="UP000182054"/>
    </source>
</evidence>
<dbReference type="EMBL" id="FOJN01000006">
    <property type="protein sequence ID" value="SFA50686.1"/>
    <property type="molecule type" value="Genomic_DNA"/>
</dbReference>
<evidence type="ECO:0000313" key="1">
    <source>
        <dbReference type="EMBL" id="SFA50686.1"/>
    </source>
</evidence>
<sequence>MTTTPSRLDTDALTTAPATLPRAIEVKAIDDWMVDGTRHR</sequence>